<evidence type="ECO:0000256" key="1">
    <source>
        <dbReference type="SAM" id="MobiDB-lite"/>
    </source>
</evidence>
<dbReference type="AlphaFoldDB" id="A0A0C2ZCX5"/>
<dbReference type="EMBL" id="KN822071">
    <property type="protein sequence ID" value="KIM59628.1"/>
    <property type="molecule type" value="Genomic_DNA"/>
</dbReference>
<sequence length="278" mass="30699">MSKLYVSLSQSYNTYRLGAAARSRRERIGQRGGAYAVLVYIHGRRGRTRDLRRLSAHQQALEPLEQVFHACPPAPAHATHAPTHTGTLDQKSCIHVHTQALTPFDAADPTIVNAANPFEPTTTEPKPHRPASLPLRTHTSVLVFALRLELHTELFEDLSDALHDLGRQPRSAVPAVAAEAAEADATSEDVVNRHPAPENEKECRPDVAHSRQAFHVWLDTTALPEPLHDIAGLDSRRRTVARRVCILATHAWEDGRLAMACGPAQATALHLLSWRSWS</sequence>
<evidence type="ECO:0000313" key="2">
    <source>
        <dbReference type="EMBL" id="KIM59628.1"/>
    </source>
</evidence>
<feature type="region of interest" description="Disordered" evidence="1">
    <location>
        <begin position="181"/>
        <end position="202"/>
    </location>
</feature>
<proteinExistence type="predicted"/>
<reference evidence="3" key="2">
    <citation type="submission" date="2015-01" db="EMBL/GenBank/DDBJ databases">
        <title>Evolutionary Origins and Diversification of the Mycorrhizal Mutualists.</title>
        <authorList>
            <consortium name="DOE Joint Genome Institute"/>
            <consortium name="Mycorrhizal Genomics Consortium"/>
            <person name="Kohler A."/>
            <person name="Kuo A."/>
            <person name="Nagy L.G."/>
            <person name="Floudas D."/>
            <person name="Copeland A."/>
            <person name="Barry K.W."/>
            <person name="Cichocki N."/>
            <person name="Veneault-Fourrey C."/>
            <person name="LaButti K."/>
            <person name="Lindquist E.A."/>
            <person name="Lipzen A."/>
            <person name="Lundell T."/>
            <person name="Morin E."/>
            <person name="Murat C."/>
            <person name="Riley R."/>
            <person name="Ohm R."/>
            <person name="Sun H."/>
            <person name="Tunlid A."/>
            <person name="Henrissat B."/>
            <person name="Grigoriev I.V."/>
            <person name="Hibbett D.S."/>
            <person name="Martin F."/>
        </authorList>
    </citation>
    <scope>NUCLEOTIDE SEQUENCE [LARGE SCALE GENOMIC DNA]</scope>
    <source>
        <strain evidence="3">Foug A</strain>
    </source>
</reference>
<reference evidence="2 3" key="1">
    <citation type="submission" date="2014-04" db="EMBL/GenBank/DDBJ databases">
        <authorList>
            <consortium name="DOE Joint Genome Institute"/>
            <person name="Kuo A."/>
            <person name="Kohler A."/>
            <person name="Nagy L.G."/>
            <person name="Floudas D."/>
            <person name="Copeland A."/>
            <person name="Barry K.W."/>
            <person name="Cichocki N."/>
            <person name="Veneault-Fourrey C."/>
            <person name="LaButti K."/>
            <person name="Lindquist E.A."/>
            <person name="Lipzen A."/>
            <person name="Lundell T."/>
            <person name="Morin E."/>
            <person name="Murat C."/>
            <person name="Sun H."/>
            <person name="Tunlid A."/>
            <person name="Henrissat B."/>
            <person name="Grigoriev I.V."/>
            <person name="Hibbett D.S."/>
            <person name="Martin F."/>
            <person name="Nordberg H.P."/>
            <person name="Cantor M.N."/>
            <person name="Hua S.X."/>
        </authorList>
    </citation>
    <scope>NUCLEOTIDE SEQUENCE [LARGE SCALE GENOMIC DNA]</scope>
    <source>
        <strain evidence="2 3">Foug A</strain>
    </source>
</reference>
<organism evidence="2 3">
    <name type="scientific">Scleroderma citrinum Foug A</name>
    <dbReference type="NCBI Taxonomy" id="1036808"/>
    <lineage>
        <taxon>Eukaryota</taxon>
        <taxon>Fungi</taxon>
        <taxon>Dikarya</taxon>
        <taxon>Basidiomycota</taxon>
        <taxon>Agaricomycotina</taxon>
        <taxon>Agaricomycetes</taxon>
        <taxon>Agaricomycetidae</taxon>
        <taxon>Boletales</taxon>
        <taxon>Sclerodermatineae</taxon>
        <taxon>Sclerodermataceae</taxon>
        <taxon>Scleroderma</taxon>
    </lineage>
</organism>
<dbReference type="InParanoid" id="A0A0C2ZCX5"/>
<gene>
    <name evidence="2" type="ORF">SCLCIDRAFT_27178</name>
</gene>
<accession>A0A0C2ZCX5</accession>
<dbReference type="HOGENOM" id="CLU_1001711_0_0_1"/>
<dbReference type="Proteomes" id="UP000053989">
    <property type="component" value="Unassembled WGS sequence"/>
</dbReference>
<name>A0A0C2ZCX5_9AGAM</name>
<keyword evidence="3" id="KW-1185">Reference proteome</keyword>
<protein>
    <submittedName>
        <fullName evidence="2">Uncharacterized protein</fullName>
    </submittedName>
</protein>
<feature type="compositionally biased region" description="Basic and acidic residues" evidence="1">
    <location>
        <begin position="190"/>
        <end position="202"/>
    </location>
</feature>
<evidence type="ECO:0000313" key="3">
    <source>
        <dbReference type="Proteomes" id="UP000053989"/>
    </source>
</evidence>